<organism evidence="2 3">
    <name type="scientific">Caulochytrium protostelioides</name>
    <dbReference type="NCBI Taxonomy" id="1555241"/>
    <lineage>
        <taxon>Eukaryota</taxon>
        <taxon>Fungi</taxon>
        <taxon>Fungi incertae sedis</taxon>
        <taxon>Chytridiomycota</taxon>
        <taxon>Chytridiomycota incertae sedis</taxon>
        <taxon>Chytridiomycetes</taxon>
        <taxon>Caulochytriales</taxon>
        <taxon>Caulochytriaceae</taxon>
        <taxon>Caulochytrium</taxon>
    </lineage>
</organism>
<reference evidence="3" key="1">
    <citation type="journal article" date="2018" name="Nat. Microbiol.">
        <title>Leveraging single-cell genomics to expand the fungal tree of life.</title>
        <authorList>
            <person name="Ahrendt S.R."/>
            <person name="Quandt C.A."/>
            <person name="Ciobanu D."/>
            <person name="Clum A."/>
            <person name="Salamov A."/>
            <person name="Andreopoulos B."/>
            <person name="Cheng J.F."/>
            <person name="Woyke T."/>
            <person name="Pelin A."/>
            <person name="Henrissat B."/>
            <person name="Reynolds N.K."/>
            <person name="Benny G.L."/>
            <person name="Smith M.E."/>
            <person name="James T.Y."/>
            <person name="Grigoriev I.V."/>
        </authorList>
    </citation>
    <scope>NUCLEOTIDE SEQUENCE [LARGE SCALE GENOMIC DNA]</scope>
    <source>
        <strain evidence="3">ATCC 52028</strain>
    </source>
</reference>
<protein>
    <submittedName>
        <fullName evidence="2">Uncharacterized protein</fullName>
    </submittedName>
</protein>
<accession>A0A4P9WZD8</accession>
<feature type="signal peptide" evidence="1">
    <location>
        <begin position="1"/>
        <end position="22"/>
    </location>
</feature>
<dbReference type="EMBL" id="ML009686">
    <property type="protein sequence ID" value="RKO96706.1"/>
    <property type="molecule type" value="Genomic_DNA"/>
</dbReference>
<keyword evidence="1" id="KW-0732">Signal</keyword>
<evidence type="ECO:0000313" key="3">
    <source>
        <dbReference type="Proteomes" id="UP000268535"/>
    </source>
</evidence>
<name>A0A4P9WZD8_9FUNG</name>
<dbReference type="Proteomes" id="UP000268535">
    <property type="component" value="Unassembled WGS sequence"/>
</dbReference>
<sequence>MVLFGARFSWLLLASFCHVVTCHNELARISRIFRTPNTNMGRGVRLDLSSETLVESSGQYHAPEVTQLYGNDGVLMTLAFDARLSDYLANEFSVYDTFNIQNSRSSNTKYELDGAFRRLSSTFGHCRYLLLAEVMEDIFIQDPRPQSWPALLTLRNYASSSFELETDENSAKMKKMANALALGFDHAMVTLYLKEKMDTSLVRSRVEEWKAFFNKLAALISTYDPERPEIPRAEFLMSLLKQNTHIFLVFLEKVGRPKTLLADLNDPERWRDAVNNILTDLENLAGVFYPTLPLNGQEPTTWTGIAESLPQAPSGDVERSIFKAVAGPFMHRQKKSFPENIIDVGEFGIRTLARFSFYATNSPDAVASTQTGGGSALSDEAVKAYIISLVEHLMIYIKSPNQARVPFDY</sequence>
<proteinExistence type="predicted"/>
<dbReference type="AlphaFoldDB" id="A0A4P9WZD8"/>
<evidence type="ECO:0000256" key="1">
    <source>
        <dbReference type="SAM" id="SignalP"/>
    </source>
</evidence>
<feature type="chain" id="PRO_5020891381" evidence="1">
    <location>
        <begin position="23"/>
        <end position="409"/>
    </location>
</feature>
<gene>
    <name evidence="2" type="ORF">CAUPRSCDRAFT_11605</name>
</gene>
<evidence type="ECO:0000313" key="2">
    <source>
        <dbReference type="EMBL" id="RKO96706.1"/>
    </source>
</evidence>